<dbReference type="AlphaFoldDB" id="A0A5C5WT55"/>
<dbReference type="EMBL" id="SJPI01000001">
    <property type="protein sequence ID" value="TWT53708.1"/>
    <property type="molecule type" value="Genomic_DNA"/>
</dbReference>
<gene>
    <name evidence="1" type="ORF">Pla22_13400</name>
</gene>
<keyword evidence="2" id="KW-1185">Reference proteome</keyword>
<evidence type="ECO:0000313" key="2">
    <source>
        <dbReference type="Proteomes" id="UP000316598"/>
    </source>
</evidence>
<evidence type="ECO:0000313" key="1">
    <source>
        <dbReference type="EMBL" id="TWT53708.1"/>
    </source>
</evidence>
<protein>
    <submittedName>
        <fullName evidence="1">Uncharacterized protein</fullName>
    </submittedName>
</protein>
<name>A0A5C5WT55_9BACT</name>
<organism evidence="1 2">
    <name type="scientific">Rubripirellula amarantea</name>
    <dbReference type="NCBI Taxonomy" id="2527999"/>
    <lineage>
        <taxon>Bacteria</taxon>
        <taxon>Pseudomonadati</taxon>
        <taxon>Planctomycetota</taxon>
        <taxon>Planctomycetia</taxon>
        <taxon>Pirellulales</taxon>
        <taxon>Pirellulaceae</taxon>
        <taxon>Rubripirellula</taxon>
    </lineage>
</organism>
<sequence>MWHSSRGNRTLQDAEALLVASAIDMMIDALAVHVDDDDELNDSLSDSDLAIPDCESGILIFDRLGACQRIAVLHQIATYLLTDTSQPLKLTAILEAGVAAVYVEIRDQLAIEIDLCDELNVGDAYTWRAMVRESLLELANRDDEDVDLPPLRSEDLPRWEDVVDILATAVLWDRDFEMTDGFLDEDPYISSHRRKLLGIDHDYFTDVPQDPKPEVAHRLIRETRGLLRLRAR</sequence>
<dbReference type="Proteomes" id="UP000316598">
    <property type="component" value="Unassembled WGS sequence"/>
</dbReference>
<reference evidence="1 2" key="1">
    <citation type="submission" date="2019-02" db="EMBL/GenBank/DDBJ databases">
        <title>Deep-cultivation of Planctomycetes and their phenomic and genomic characterization uncovers novel biology.</title>
        <authorList>
            <person name="Wiegand S."/>
            <person name="Jogler M."/>
            <person name="Boedeker C."/>
            <person name="Pinto D."/>
            <person name="Vollmers J."/>
            <person name="Rivas-Marin E."/>
            <person name="Kohn T."/>
            <person name="Peeters S.H."/>
            <person name="Heuer A."/>
            <person name="Rast P."/>
            <person name="Oberbeckmann S."/>
            <person name="Bunk B."/>
            <person name="Jeske O."/>
            <person name="Meyerdierks A."/>
            <person name="Storesund J.E."/>
            <person name="Kallscheuer N."/>
            <person name="Luecker S."/>
            <person name="Lage O.M."/>
            <person name="Pohl T."/>
            <person name="Merkel B.J."/>
            <person name="Hornburger P."/>
            <person name="Mueller R.-W."/>
            <person name="Bruemmer F."/>
            <person name="Labrenz M."/>
            <person name="Spormann A.M."/>
            <person name="Op Den Camp H."/>
            <person name="Overmann J."/>
            <person name="Amann R."/>
            <person name="Jetten M.S.M."/>
            <person name="Mascher T."/>
            <person name="Medema M.H."/>
            <person name="Devos D.P."/>
            <person name="Kaster A.-K."/>
            <person name="Ovreas L."/>
            <person name="Rohde M."/>
            <person name="Galperin M.Y."/>
            <person name="Jogler C."/>
        </authorList>
    </citation>
    <scope>NUCLEOTIDE SEQUENCE [LARGE SCALE GENOMIC DNA]</scope>
    <source>
        <strain evidence="1 2">Pla22</strain>
    </source>
</reference>
<comment type="caution">
    <text evidence="1">The sequence shown here is derived from an EMBL/GenBank/DDBJ whole genome shotgun (WGS) entry which is preliminary data.</text>
</comment>
<accession>A0A5C5WT55</accession>
<proteinExistence type="predicted"/>